<dbReference type="InterPro" id="IPR036188">
    <property type="entry name" value="FAD/NAD-bd_sf"/>
</dbReference>
<evidence type="ECO:0000256" key="3">
    <source>
        <dbReference type="ARBA" id="ARBA00005465"/>
    </source>
</evidence>
<comment type="similarity">
    <text evidence="3">Belongs to the flavin monoamine oxidase family. FIG1 subfamily.</text>
</comment>
<evidence type="ECO:0000256" key="2">
    <source>
        <dbReference type="ARBA" id="ARBA00004613"/>
    </source>
</evidence>
<keyword evidence="17" id="KW-0732">Signal</keyword>
<feature type="binding site" evidence="15">
    <location>
        <position position="297"/>
    </location>
    <ligand>
        <name>FAD</name>
        <dbReference type="ChEBI" id="CHEBI:57692"/>
    </ligand>
</feature>
<dbReference type="GO" id="GO:0042742">
    <property type="term" value="P:defense response to bacterium"/>
    <property type="evidence" value="ECO:0007669"/>
    <property type="project" value="UniProtKB-KW"/>
</dbReference>
<dbReference type="SUPFAM" id="SSF51905">
    <property type="entry name" value="FAD/NAD(P)-binding domain"/>
    <property type="match status" value="1"/>
</dbReference>
<dbReference type="Gene3D" id="1.10.405.10">
    <property type="entry name" value="Guanine Nucleotide Dissociation Inhibitor, domain 1"/>
    <property type="match status" value="1"/>
</dbReference>
<dbReference type="EC" id="1.4.3.-" evidence="16"/>
<evidence type="ECO:0000256" key="10">
    <source>
        <dbReference type="ARBA" id="ARBA00023022"/>
    </source>
</evidence>
<feature type="binding site" evidence="15">
    <location>
        <position position="139"/>
    </location>
    <ligand>
        <name>substrate</name>
    </ligand>
</feature>
<evidence type="ECO:0000256" key="17">
    <source>
        <dbReference type="SAM" id="SignalP"/>
    </source>
</evidence>
<dbReference type="PRINTS" id="PR00757">
    <property type="entry name" value="AMINEOXDASEF"/>
</dbReference>
<evidence type="ECO:0000256" key="14">
    <source>
        <dbReference type="ARBA" id="ARBA00047637"/>
    </source>
</evidence>
<feature type="binding site" evidence="15">
    <location>
        <position position="494"/>
    </location>
    <ligand>
        <name>FAD</name>
        <dbReference type="ChEBI" id="CHEBI:57692"/>
    </ligand>
</feature>
<evidence type="ECO:0000256" key="13">
    <source>
        <dbReference type="ARBA" id="ARBA00023240"/>
    </source>
</evidence>
<keyword evidence="13" id="KW-1199">Hemostasis impairing toxin</keyword>
<accession>A0A8D2LBB3</accession>
<evidence type="ECO:0000256" key="16">
    <source>
        <dbReference type="RuleBase" id="RU362067"/>
    </source>
</evidence>
<dbReference type="GO" id="GO:0090729">
    <property type="term" value="F:toxin activity"/>
    <property type="evidence" value="ECO:0007669"/>
    <property type="project" value="UniProtKB-KW"/>
</dbReference>
<comment type="cofactor">
    <cofactor evidence="1 16">
        <name>FAD</name>
        <dbReference type="ChEBI" id="CHEBI:57692"/>
    </cofactor>
</comment>
<comment type="catalytic activity">
    <reaction evidence="14">
        <text>an L-alpha-amino acid + O2 + H2O = a 2-oxocarboxylate + H2O2 + NH4(+)</text>
        <dbReference type="Rhea" id="RHEA:13781"/>
        <dbReference type="ChEBI" id="CHEBI:15377"/>
        <dbReference type="ChEBI" id="CHEBI:15379"/>
        <dbReference type="ChEBI" id="CHEBI:16240"/>
        <dbReference type="ChEBI" id="CHEBI:28938"/>
        <dbReference type="ChEBI" id="CHEBI:35179"/>
        <dbReference type="ChEBI" id="CHEBI:59869"/>
        <dbReference type="EC" id="1.4.3.2"/>
    </reaction>
</comment>
<evidence type="ECO:0000259" key="18">
    <source>
        <dbReference type="Pfam" id="PF01593"/>
    </source>
</evidence>
<dbReference type="InterPro" id="IPR050281">
    <property type="entry name" value="Flavin_monoamine_oxidase"/>
</dbReference>
<feature type="chain" id="PRO_5034148492" description="Amine oxidase" evidence="17">
    <location>
        <begin position="51"/>
        <end position="589"/>
    </location>
</feature>
<feature type="binding site" evidence="15">
    <location>
        <begin position="136"/>
        <end position="139"/>
    </location>
    <ligand>
        <name>FAD</name>
        <dbReference type="ChEBI" id="CHEBI:57692"/>
    </ligand>
</feature>
<evidence type="ECO:0000256" key="11">
    <source>
        <dbReference type="ARBA" id="ARBA00023157"/>
    </source>
</evidence>
<evidence type="ECO:0000313" key="19">
    <source>
        <dbReference type="Ensembl" id="ENSVKKP00000019556.1"/>
    </source>
</evidence>
<dbReference type="Proteomes" id="UP000694545">
    <property type="component" value="Unplaced"/>
</dbReference>
<sequence>APIDDGCPPSPTLRTRKMHSGVSDRFSLPVCSCPVLSLLLFFGALQSCTGEEVSPLEKCFKDANYEEFLQIARNGLSKTSQPKHVVIVGAGVSGLSAAYTLVEAGHKVTVLEVSERVGGRAQTFRNEEEGWYANLGPMRLPEGHRIVHEYIKKFGLQLAEFIQKDENAWILVNNIRKRVWEVQQNPSILGYEVKPSEEGKTAQQLYRDALRKNGIQQQYLIKVANLSRGAVRMIGDLLNEEAGYYLSFIERALSVPLFLPVSLFLSCRFYEIVGGFDQLPRAIYRTIPENVYFNTRVVKIQQDSNSVRVIFRTPDDVLSAITADYAIVTSTARATRRIHFEPPLSPNKIHALRVIHYRSATKVFLACTEKFWQAEGIFGGASTTDRPSRFIYYLAQNFTSGFGVLLASYVQSDDSRFFVSLSHDDVVDIIMDDLSAIHQLPKSEIQRLCRSSVIKQWSLDKYAMCGFASFTPYQFRDYSEELAMPEGRIHFAGEHTAKLHGWLDTTIKSGLRAARDINLDAGQQQSGRALWKEKSQLKVHLNTRASAQDKSKQLGSCDFNLKPKCHEFRTAKKLEILLSFIHRADKILG</sequence>
<dbReference type="SUPFAM" id="SSF54373">
    <property type="entry name" value="FAD-linked reductases, C-terminal domain"/>
    <property type="match status" value="1"/>
</dbReference>
<evidence type="ECO:0000256" key="15">
    <source>
        <dbReference type="PIRSR" id="PIRSR601613-1"/>
    </source>
</evidence>
<feature type="binding site" evidence="15">
    <location>
        <position position="93"/>
    </location>
    <ligand>
        <name>FAD</name>
        <dbReference type="ChEBI" id="CHEBI:57692"/>
    </ligand>
</feature>
<dbReference type="AlphaFoldDB" id="A0A8D2LBB3"/>
<reference evidence="19" key="1">
    <citation type="submission" date="2025-08" db="UniProtKB">
        <authorList>
            <consortium name="Ensembl"/>
        </authorList>
    </citation>
    <scope>IDENTIFICATION</scope>
</reference>
<keyword evidence="8 16" id="KW-0274">FAD</keyword>
<keyword evidence="20" id="KW-1185">Reference proteome</keyword>
<keyword evidence="11" id="KW-1015">Disulfide bond</keyword>
<dbReference type="Gene3D" id="3.90.660.10">
    <property type="match status" value="2"/>
</dbReference>
<keyword evidence="12" id="KW-0325">Glycoprotein</keyword>
<proteinExistence type="inferred from homology"/>
<keyword evidence="5" id="KW-0929">Antimicrobial</keyword>
<dbReference type="InterPro" id="IPR002937">
    <property type="entry name" value="Amino_oxidase"/>
</dbReference>
<name>A0A8D2LBB3_VARKO</name>
<keyword evidence="6 16" id="KW-0285">Flavoprotein</keyword>
<evidence type="ECO:0000256" key="5">
    <source>
        <dbReference type="ARBA" id="ARBA00022529"/>
    </source>
</evidence>
<feature type="domain" description="Amine oxidase" evidence="18">
    <location>
        <begin position="92"/>
        <end position="517"/>
    </location>
</feature>
<evidence type="ECO:0000256" key="9">
    <source>
        <dbReference type="ARBA" id="ARBA00023002"/>
    </source>
</evidence>
<feature type="signal peptide" evidence="17">
    <location>
        <begin position="1"/>
        <end position="50"/>
    </location>
</feature>
<keyword evidence="9 16" id="KW-0560">Oxidoreductase</keyword>
<feature type="binding site" evidence="15">
    <location>
        <begin position="501"/>
        <end position="506"/>
    </location>
    <ligand>
        <name>FAD</name>
        <dbReference type="ChEBI" id="CHEBI:57692"/>
    </ligand>
</feature>
<evidence type="ECO:0000256" key="6">
    <source>
        <dbReference type="ARBA" id="ARBA00022630"/>
    </source>
</evidence>
<reference evidence="19" key="2">
    <citation type="submission" date="2025-09" db="UniProtKB">
        <authorList>
            <consortium name="Ensembl"/>
        </authorList>
    </citation>
    <scope>IDENTIFICATION</scope>
</reference>
<evidence type="ECO:0000313" key="20">
    <source>
        <dbReference type="Proteomes" id="UP000694545"/>
    </source>
</evidence>
<dbReference type="PANTHER" id="PTHR10742:SF355">
    <property type="entry name" value="AMINE OXIDASE"/>
    <property type="match status" value="1"/>
</dbReference>
<evidence type="ECO:0000256" key="1">
    <source>
        <dbReference type="ARBA" id="ARBA00001974"/>
    </source>
</evidence>
<dbReference type="GO" id="GO:0001716">
    <property type="term" value="F:L-amino-acid oxidase activity"/>
    <property type="evidence" value="ECO:0007669"/>
    <property type="project" value="UniProtKB-EC"/>
</dbReference>
<comment type="subcellular location">
    <subcellularLocation>
        <location evidence="2">Secreted</location>
    </subcellularLocation>
</comment>
<dbReference type="Ensembl" id="ENSVKKT00000020037.1">
    <property type="protein sequence ID" value="ENSVKKP00000019556.1"/>
    <property type="gene ID" value="ENSVKKG00000013243.1"/>
</dbReference>
<dbReference type="Gene3D" id="3.50.50.60">
    <property type="entry name" value="FAD/NAD(P)-binding domain"/>
    <property type="match status" value="1"/>
</dbReference>
<dbReference type="Pfam" id="PF01593">
    <property type="entry name" value="Amino_oxidase"/>
    <property type="match status" value="1"/>
</dbReference>
<keyword evidence="4" id="KW-0964">Secreted</keyword>
<protein>
    <recommendedName>
        <fullName evidence="16">Amine oxidase</fullName>
        <ecNumber evidence="16">1.4.3.-</ecNumber>
    </recommendedName>
</protein>
<keyword evidence="10" id="KW-0044">Antibiotic</keyword>
<dbReference type="GO" id="GO:0009063">
    <property type="term" value="P:amino acid catabolic process"/>
    <property type="evidence" value="ECO:0007669"/>
    <property type="project" value="TreeGrafter"/>
</dbReference>
<dbReference type="FunFam" id="3.50.50.60:FF:000450">
    <property type="entry name" value="Amine oxidase"/>
    <property type="match status" value="1"/>
</dbReference>
<organism evidence="19 20">
    <name type="scientific">Varanus komodoensis</name>
    <name type="common">Komodo dragon</name>
    <dbReference type="NCBI Taxonomy" id="61221"/>
    <lineage>
        <taxon>Eukaryota</taxon>
        <taxon>Metazoa</taxon>
        <taxon>Chordata</taxon>
        <taxon>Craniata</taxon>
        <taxon>Vertebrata</taxon>
        <taxon>Euteleostomi</taxon>
        <taxon>Lepidosauria</taxon>
        <taxon>Squamata</taxon>
        <taxon>Bifurcata</taxon>
        <taxon>Unidentata</taxon>
        <taxon>Episquamata</taxon>
        <taxon>Toxicofera</taxon>
        <taxon>Anguimorpha</taxon>
        <taxon>Paleoanguimorpha</taxon>
        <taxon>Varanoidea</taxon>
        <taxon>Varanidae</taxon>
        <taxon>Varanus</taxon>
    </lineage>
</organism>
<evidence type="ECO:0000256" key="8">
    <source>
        <dbReference type="ARBA" id="ARBA00022827"/>
    </source>
</evidence>
<evidence type="ECO:0000256" key="12">
    <source>
        <dbReference type="ARBA" id="ARBA00023180"/>
    </source>
</evidence>
<dbReference type="PANTHER" id="PTHR10742">
    <property type="entry name" value="FLAVIN MONOAMINE OXIDASE"/>
    <property type="match status" value="1"/>
</dbReference>
<dbReference type="GO" id="GO:0005576">
    <property type="term" value="C:extracellular region"/>
    <property type="evidence" value="ECO:0007669"/>
    <property type="project" value="UniProtKB-SubCell"/>
</dbReference>
<gene>
    <name evidence="19" type="primary">LOC123034405</name>
</gene>
<evidence type="ECO:0000256" key="7">
    <source>
        <dbReference type="ARBA" id="ARBA00022656"/>
    </source>
</evidence>
<keyword evidence="7" id="KW-0800">Toxin</keyword>
<dbReference type="InterPro" id="IPR001613">
    <property type="entry name" value="Flavin_amine_oxidase"/>
</dbReference>
<evidence type="ECO:0000256" key="4">
    <source>
        <dbReference type="ARBA" id="ARBA00022525"/>
    </source>
</evidence>